<keyword evidence="2" id="KW-0723">Serine/threonine-protein kinase</keyword>
<keyword evidence="3" id="KW-0597">Phosphoprotein</keyword>
<gene>
    <name evidence="14" type="ORF">OSTQU699_LOCUS2789</name>
</gene>
<dbReference type="Pfam" id="PF00069">
    <property type="entry name" value="Pkinase"/>
    <property type="match status" value="1"/>
</dbReference>
<keyword evidence="7 11" id="KW-0067">ATP-binding</keyword>
<reference evidence="14" key="1">
    <citation type="submission" date="2020-12" db="EMBL/GenBank/DDBJ databases">
        <authorList>
            <person name="Iha C."/>
        </authorList>
    </citation>
    <scope>NUCLEOTIDE SEQUENCE</scope>
</reference>
<feature type="compositionally biased region" description="Low complexity" evidence="12">
    <location>
        <begin position="78"/>
        <end position="100"/>
    </location>
</feature>
<evidence type="ECO:0000313" key="14">
    <source>
        <dbReference type="EMBL" id="CAD7697428.1"/>
    </source>
</evidence>
<evidence type="ECO:0000256" key="9">
    <source>
        <dbReference type="ARBA" id="ARBA00048367"/>
    </source>
</evidence>
<dbReference type="OrthoDB" id="6284126at2759"/>
<comment type="caution">
    <text evidence="14">The sequence shown here is derived from an EMBL/GenBank/DDBJ whole genome shotgun (WGS) entry which is preliminary data.</text>
</comment>
<feature type="binding site" evidence="11">
    <location>
        <position position="157"/>
    </location>
    <ligand>
        <name>ATP</name>
        <dbReference type="ChEBI" id="CHEBI:30616"/>
    </ligand>
</feature>
<dbReference type="GO" id="GO:0005524">
    <property type="term" value="F:ATP binding"/>
    <property type="evidence" value="ECO:0007669"/>
    <property type="project" value="UniProtKB-UniRule"/>
</dbReference>
<feature type="region of interest" description="Disordered" evidence="12">
    <location>
        <begin position="32"/>
        <end position="124"/>
    </location>
</feature>
<dbReference type="InterPro" id="IPR050108">
    <property type="entry name" value="CDK"/>
</dbReference>
<evidence type="ECO:0000256" key="4">
    <source>
        <dbReference type="ARBA" id="ARBA00022679"/>
    </source>
</evidence>
<dbReference type="Proteomes" id="UP000708148">
    <property type="component" value="Unassembled WGS sequence"/>
</dbReference>
<evidence type="ECO:0000256" key="3">
    <source>
        <dbReference type="ARBA" id="ARBA00022553"/>
    </source>
</evidence>
<evidence type="ECO:0000256" key="6">
    <source>
        <dbReference type="ARBA" id="ARBA00022777"/>
    </source>
</evidence>
<dbReference type="EMBL" id="CAJHUC010000658">
    <property type="protein sequence ID" value="CAD7697428.1"/>
    <property type="molecule type" value="Genomic_DNA"/>
</dbReference>
<evidence type="ECO:0000256" key="5">
    <source>
        <dbReference type="ARBA" id="ARBA00022741"/>
    </source>
</evidence>
<protein>
    <recommendedName>
        <fullName evidence="13">Protein kinase domain-containing protein</fullName>
    </recommendedName>
</protein>
<keyword evidence="4" id="KW-0808">Transferase</keyword>
<keyword evidence="5 11" id="KW-0547">Nucleotide-binding</keyword>
<dbReference type="PANTHER" id="PTHR24056:SF495">
    <property type="entry name" value="CYCLIN-DEPENDENT KINASE 8-RELATED"/>
    <property type="match status" value="1"/>
</dbReference>
<comment type="similarity">
    <text evidence="1">Belongs to the protein kinase superfamily. CMGC Ser/Thr protein kinase family. CDC2/CDKX subfamily.</text>
</comment>
<feature type="compositionally biased region" description="Basic and acidic residues" evidence="12">
    <location>
        <begin position="472"/>
        <end position="483"/>
    </location>
</feature>
<dbReference type="GO" id="GO:0004693">
    <property type="term" value="F:cyclin-dependent protein serine/threonine kinase activity"/>
    <property type="evidence" value="ECO:0007669"/>
    <property type="project" value="UniProtKB-EC"/>
</dbReference>
<name>A0A8S1J1J9_9CHLO</name>
<evidence type="ECO:0000256" key="7">
    <source>
        <dbReference type="ARBA" id="ARBA00022840"/>
    </source>
</evidence>
<dbReference type="InterPro" id="IPR011009">
    <property type="entry name" value="Kinase-like_dom_sf"/>
</dbReference>
<comment type="catalytic activity">
    <reaction evidence="8">
        <text>L-threonyl-[protein] + ATP = O-phospho-L-threonyl-[protein] + ADP + H(+)</text>
        <dbReference type="Rhea" id="RHEA:46608"/>
        <dbReference type="Rhea" id="RHEA-COMP:11060"/>
        <dbReference type="Rhea" id="RHEA-COMP:11605"/>
        <dbReference type="ChEBI" id="CHEBI:15378"/>
        <dbReference type="ChEBI" id="CHEBI:30013"/>
        <dbReference type="ChEBI" id="CHEBI:30616"/>
        <dbReference type="ChEBI" id="CHEBI:61977"/>
        <dbReference type="ChEBI" id="CHEBI:456216"/>
        <dbReference type="EC" id="2.7.11.22"/>
    </reaction>
</comment>
<keyword evidence="15" id="KW-1185">Reference proteome</keyword>
<dbReference type="PROSITE" id="PS00107">
    <property type="entry name" value="PROTEIN_KINASE_ATP"/>
    <property type="match status" value="1"/>
</dbReference>
<dbReference type="PANTHER" id="PTHR24056">
    <property type="entry name" value="CELL DIVISION PROTEIN KINASE"/>
    <property type="match status" value="1"/>
</dbReference>
<accession>A0A8S1J1J9</accession>
<evidence type="ECO:0000256" key="2">
    <source>
        <dbReference type="ARBA" id="ARBA00022527"/>
    </source>
</evidence>
<dbReference type="GO" id="GO:0008353">
    <property type="term" value="F:RNA polymerase II CTD heptapeptide repeat kinase activity"/>
    <property type="evidence" value="ECO:0007669"/>
    <property type="project" value="UniProtKB-EC"/>
</dbReference>
<evidence type="ECO:0000256" key="8">
    <source>
        <dbReference type="ARBA" id="ARBA00047811"/>
    </source>
</evidence>
<dbReference type="GO" id="GO:0016592">
    <property type="term" value="C:mediator complex"/>
    <property type="evidence" value="ECO:0007669"/>
    <property type="project" value="TreeGrafter"/>
</dbReference>
<organism evidence="14 15">
    <name type="scientific">Ostreobium quekettii</name>
    <dbReference type="NCBI Taxonomy" id="121088"/>
    <lineage>
        <taxon>Eukaryota</taxon>
        <taxon>Viridiplantae</taxon>
        <taxon>Chlorophyta</taxon>
        <taxon>core chlorophytes</taxon>
        <taxon>Ulvophyceae</taxon>
        <taxon>TCBD clade</taxon>
        <taxon>Bryopsidales</taxon>
        <taxon>Ostreobineae</taxon>
        <taxon>Ostreobiaceae</taxon>
        <taxon>Ostreobium</taxon>
    </lineage>
</organism>
<evidence type="ECO:0000256" key="11">
    <source>
        <dbReference type="PROSITE-ProRule" id="PRU10141"/>
    </source>
</evidence>
<dbReference type="InterPro" id="IPR017441">
    <property type="entry name" value="Protein_kinase_ATP_BS"/>
</dbReference>
<dbReference type="Gene3D" id="1.10.510.10">
    <property type="entry name" value="Transferase(Phosphotransferase) domain 1"/>
    <property type="match status" value="1"/>
</dbReference>
<sequence length="521" mass="58086">MHQHSGGYPHPEHLYQRAPAFDWRLAPLGHQLHPMVAPQPGSRAPGPPQGAAHHHGQHRGPVAIPSGQHQAGNHHQRQTGNNHQQQGGNLHHQQQAAGQQQQGGGRYPQEGTSGGRSPTPPPSLEQYEILAKIGEGTYGVVYVARGRDSRGRLYAIKTFKGAKAGDGMSPTAIREIMLLKELSQDNIVRLDSVHITTGVNDASLCLAFDYAQHDLYEMIRYHRDHLGGRPMDMYTVKSVMWQLLKGLTYLHKNWVIHRDLKPSNILVMGEGEEHGCVKIADFGLARIFQSPLKPLSENGVVVTIWYRAPELLLGANHYTKEVDIWAAGCIMGELLTLKPLFQGQERKSPGNAFQQDQMEKIVRLVGFPNTRTWPDLEHLHHWHDNTNNIRICSAGRRDSRLEQYMVENGGLRRGCAALDLMNRMLTYDPKQRASAEQALSHPWFKEEPLPGNNVFVQNGRPTKVQYPVRMKTGQEQRPQDKQSRGVSGSRSRGSGTSALAPGSRLPAASRNRHGDVLTALR</sequence>
<feature type="region of interest" description="Disordered" evidence="12">
    <location>
        <begin position="444"/>
        <end position="521"/>
    </location>
</feature>
<dbReference type="InterPro" id="IPR008271">
    <property type="entry name" value="Ser/Thr_kinase_AS"/>
</dbReference>
<evidence type="ECO:0000256" key="12">
    <source>
        <dbReference type="SAM" id="MobiDB-lite"/>
    </source>
</evidence>
<feature type="compositionally biased region" description="Low complexity" evidence="12">
    <location>
        <begin position="484"/>
        <end position="497"/>
    </location>
</feature>
<comment type="catalytic activity">
    <reaction evidence="10">
        <text>[DNA-directed RNA polymerase] + ATP = phospho-[DNA-directed RNA polymerase] + ADP + H(+)</text>
        <dbReference type="Rhea" id="RHEA:10216"/>
        <dbReference type="Rhea" id="RHEA-COMP:11321"/>
        <dbReference type="Rhea" id="RHEA-COMP:11322"/>
        <dbReference type="ChEBI" id="CHEBI:15378"/>
        <dbReference type="ChEBI" id="CHEBI:30616"/>
        <dbReference type="ChEBI" id="CHEBI:43176"/>
        <dbReference type="ChEBI" id="CHEBI:68546"/>
        <dbReference type="ChEBI" id="CHEBI:456216"/>
        <dbReference type="EC" id="2.7.11.23"/>
    </reaction>
</comment>
<evidence type="ECO:0000256" key="10">
    <source>
        <dbReference type="ARBA" id="ARBA00049280"/>
    </source>
</evidence>
<dbReference type="SUPFAM" id="SSF56112">
    <property type="entry name" value="Protein kinase-like (PK-like)"/>
    <property type="match status" value="1"/>
</dbReference>
<feature type="domain" description="Protein kinase" evidence="13">
    <location>
        <begin position="127"/>
        <end position="444"/>
    </location>
</feature>
<proteinExistence type="inferred from homology"/>
<dbReference type="PROSITE" id="PS00108">
    <property type="entry name" value="PROTEIN_KINASE_ST"/>
    <property type="match status" value="1"/>
</dbReference>
<evidence type="ECO:0000259" key="13">
    <source>
        <dbReference type="PROSITE" id="PS50011"/>
    </source>
</evidence>
<comment type="catalytic activity">
    <reaction evidence="9">
        <text>L-seryl-[protein] + ATP = O-phospho-L-seryl-[protein] + ADP + H(+)</text>
        <dbReference type="Rhea" id="RHEA:17989"/>
        <dbReference type="Rhea" id="RHEA-COMP:9863"/>
        <dbReference type="Rhea" id="RHEA-COMP:11604"/>
        <dbReference type="ChEBI" id="CHEBI:15378"/>
        <dbReference type="ChEBI" id="CHEBI:29999"/>
        <dbReference type="ChEBI" id="CHEBI:30616"/>
        <dbReference type="ChEBI" id="CHEBI:83421"/>
        <dbReference type="ChEBI" id="CHEBI:456216"/>
        <dbReference type="EC" id="2.7.11.22"/>
    </reaction>
</comment>
<dbReference type="InterPro" id="IPR000719">
    <property type="entry name" value="Prot_kinase_dom"/>
</dbReference>
<dbReference type="Gene3D" id="3.30.200.20">
    <property type="entry name" value="Phosphorylase Kinase, domain 1"/>
    <property type="match status" value="1"/>
</dbReference>
<dbReference type="AlphaFoldDB" id="A0A8S1J1J9"/>
<keyword evidence="6" id="KW-0418">Kinase</keyword>
<dbReference type="PROSITE" id="PS50011">
    <property type="entry name" value="PROTEIN_KINASE_DOM"/>
    <property type="match status" value="1"/>
</dbReference>
<dbReference type="FunFam" id="1.10.510.10:FF:000374">
    <property type="entry name" value="Putative cyclin-dependent kinase E-1"/>
    <property type="match status" value="1"/>
</dbReference>
<evidence type="ECO:0000313" key="15">
    <source>
        <dbReference type="Proteomes" id="UP000708148"/>
    </source>
</evidence>
<dbReference type="SMART" id="SM00220">
    <property type="entry name" value="S_TKc"/>
    <property type="match status" value="1"/>
</dbReference>
<evidence type="ECO:0000256" key="1">
    <source>
        <dbReference type="ARBA" id="ARBA00006485"/>
    </source>
</evidence>